<dbReference type="GeneID" id="100378256"/>
<dbReference type="PANTHER" id="PTHR11709:SF394">
    <property type="entry name" value="FI03373P-RELATED"/>
    <property type="match status" value="1"/>
</dbReference>
<dbReference type="Gene3D" id="2.60.40.420">
    <property type="entry name" value="Cupredoxins - blue copper proteins"/>
    <property type="match status" value="1"/>
</dbReference>
<feature type="domain" description="Plastocyanin-like" evidence="4">
    <location>
        <begin position="94"/>
        <end position="239"/>
    </location>
</feature>
<dbReference type="RefSeq" id="XP_006812916.1">
    <property type="nucleotide sequence ID" value="XM_006812853.1"/>
</dbReference>
<evidence type="ECO:0000256" key="1">
    <source>
        <dbReference type="ARBA" id="ARBA00022723"/>
    </source>
</evidence>
<dbReference type="InterPro" id="IPR002355">
    <property type="entry name" value="Cu_oxidase_Cu_BS"/>
</dbReference>
<keyword evidence="1" id="KW-0479">Metal-binding</keyword>
<keyword evidence="2" id="KW-0560">Oxidoreductase</keyword>
<protein>
    <submittedName>
        <fullName evidence="6">Laccase-23-like</fullName>
    </submittedName>
</protein>
<dbReference type="PANTHER" id="PTHR11709">
    <property type="entry name" value="MULTI-COPPER OXIDASE"/>
    <property type="match status" value="1"/>
</dbReference>
<organism evidence="5 6">
    <name type="scientific">Saccoglossus kowalevskii</name>
    <name type="common">Acorn worm</name>
    <dbReference type="NCBI Taxonomy" id="10224"/>
    <lineage>
        <taxon>Eukaryota</taxon>
        <taxon>Metazoa</taxon>
        <taxon>Hemichordata</taxon>
        <taxon>Enteropneusta</taxon>
        <taxon>Harrimaniidae</taxon>
        <taxon>Saccoglossus</taxon>
    </lineage>
</organism>
<evidence type="ECO:0000256" key="3">
    <source>
        <dbReference type="ARBA" id="ARBA00023008"/>
    </source>
</evidence>
<reference evidence="6" key="1">
    <citation type="submission" date="2025-08" db="UniProtKB">
        <authorList>
            <consortium name="RefSeq"/>
        </authorList>
    </citation>
    <scope>IDENTIFICATION</scope>
    <source>
        <tissue evidence="6">Testes</tissue>
    </source>
</reference>
<evidence type="ECO:0000256" key="2">
    <source>
        <dbReference type="ARBA" id="ARBA00023002"/>
    </source>
</evidence>
<dbReference type="Proteomes" id="UP000694865">
    <property type="component" value="Unplaced"/>
</dbReference>
<dbReference type="Pfam" id="PF07731">
    <property type="entry name" value="Cu-oxidase_2"/>
    <property type="match status" value="1"/>
</dbReference>
<dbReference type="InterPro" id="IPR045087">
    <property type="entry name" value="Cu-oxidase_fam"/>
</dbReference>
<accession>A0ABM0LYS5</accession>
<dbReference type="InterPro" id="IPR011706">
    <property type="entry name" value="Cu-oxidase_C"/>
</dbReference>
<gene>
    <name evidence="6" type="primary">LOC100378256</name>
</gene>
<sequence length="292" mass="33203">NFPDKSYRHCTQMDKLLAMPSVKSVPKIPEDLEKYQEIFLNFHVVVELSRNGPSPRMAINGKRLAYPSSPPITFPETNSFKSCRLCDELTVFRNICECSHVIQVPLGTVVQLVLFSITQIPVGLSHPIHLHGHEFHVLKTGYGQYDNVTGMLLDVTHDIDCHGDMYCHRATWTNKDWHGDDIPELNMVRPPVKDTVIVPHGGYVVIRFTADNPGWWIMHCHVEHHLLEGMALLFKVGEDSDISKPPKNFHTCGDFQMSEKEFEEKLEGPEKTPFSIQTLNVKINSQTPTHGK</sequence>
<evidence type="ECO:0000259" key="4">
    <source>
        <dbReference type="Pfam" id="PF07731"/>
    </source>
</evidence>
<dbReference type="PROSITE" id="PS00080">
    <property type="entry name" value="MULTICOPPER_OXIDASE2"/>
    <property type="match status" value="1"/>
</dbReference>
<proteinExistence type="predicted"/>
<keyword evidence="3" id="KW-0186">Copper</keyword>
<keyword evidence="5" id="KW-1185">Reference proteome</keyword>
<dbReference type="InterPro" id="IPR033138">
    <property type="entry name" value="Cu_oxidase_CS"/>
</dbReference>
<dbReference type="CDD" id="cd13905">
    <property type="entry name" value="CuRO_3_tcLLC2_insect_like"/>
    <property type="match status" value="1"/>
</dbReference>
<evidence type="ECO:0000313" key="6">
    <source>
        <dbReference type="RefSeq" id="XP_006812916.1"/>
    </source>
</evidence>
<evidence type="ECO:0000313" key="5">
    <source>
        <dbReference type="Proteomes" id="UP000694865"/>
    </source>
</evidence>
<dbReference type="InterPro" id="IPR008972">
    <property type="entry name" value="Cupredoxin"/>
</dbReference>
<feature type="non-terminal residue" evidence="6">
    <location>
        <position position="1"/>
    </location>
</feature>
<name>A0ABM0LYS5_SACKO</name>
<dbReference type="SUPFAM" id="SSF49503">
    <property type="entry name" value="Cupredoxins"/>
    <property type="match status" value="1"/>
</dbReference>
<dbReference type="PROSITE" id="PS00079">
    <property type="entry name" value="MULTICOPPER_OXIDASE1"/>
    <property type="match status" value="1"/>
</dbReference>